<gene>
    <name evidence="2" type="ORF">EDD75_0761</name>
</gene>
<evidence type="ECO:0000313" key="2">
    <source>
        <dbReference type="EMBL" id="RPF49935.1"/>
    </source>
</evidence>
<dbReference type="OrthoDB" id="32918at2"/>
<evidence type="ECO:0000259" key="1">
    <source>
        <dbReference type="Pfam" id="PF13470"/>
    </source>
</evidence>
<dbReference type="Proteomes" id="UP000282654">
    <property type="component" value="Unassembled WGS sequence"/>
</dbReference>
<dbReference type="Pfam" id="PF13470">
    <property type="entry name" value="PIN_3"/>
    <property type="match status" value="1"/>
</dbReference>
<protein>
    <submittedName>
        <fullName evidence="2">Putative PIN family toxin of toxin-antitoxin system</fullName>
    </submittedName>
</protein>
<dbReference type="SUPFAM" id="SSF88723">
    <property type="entry name" value="PIN domain-like"/>
    <property type="match status" value="1"/>
</dbReference>
<feature type="domain" description="PIN" evidence="1">
    <location>
        <begin position="2"/>
        <end position="109"/>
    </location>
</feature>
<accession>A0A3N5BVK7</accession>
<proteinExistence type="predicted"/>
<dbReference type="InterPro" id="IPR002716">
    <property type="entry name" value="PIN_dom"/>
</dbReference>
<name>A0A3N5BVK7_9THEO</name>
<reference evidence="2 3" key="1">
    <citation type="submission" date="2018-11" db="EMBL/GenBank/DDBJ databases">
        <title>Genomic Encyclopedia of Type Strains, Phase IV (KMG-IV): sequencing the most valuable type-strain genomes for metagenomic binning, comparative biology and taxonomic classification.</title>
        <authorList>
            <person name="Goeker M."/>
        </authorList>
    </citation>
    <scope>NUCLEOTIDE SEQUENCE [LARGE SCALE GENOMIC DNA]</scope>
    <source>
        <strain evidence="2 3">DSM 102936</strain>
    </source>
</reference>
<dbReference type="NCBIfam" id="TIGR00305">
    <property type="entry name" value="putative toxin-antitoxin system toxin component, PIN family"/>
    <property type="match status" value="1"/>
</dbReference>
<sequence length="138" mass="15183">MRIALDTNVLVSGLLKGYSTAGMIVRLVAGGLVQVVYDARILTEYREVLARPKFSFEESLVKAILVQIEEEGVLVTTAPLPERLPDPDDEPFLEVARAAGVILVTGNKKHFPRVACGPVRVMSPTEFIRFWRESCGGL</sequence>
<dbReference type="RefSeq" id="WP_123928191.1">
    <property type="nucleotide sequence ID" value="NZ_RKRE01000001.1"/>
</dbReference>
<organism evidence="2 3">
    <name type="scientific">Thermodesulfitimonas autotrophica</name>
    <dbReference type="NCBI Taxonomy" id="1894989"/>
    <lineage>
        <taxon>Bacteria</taxon>
        <taxon>Bacillati</taxon>
        <taxon>Bacillota</taxon>
        <taxon>Clostridia</taxon>
        <taxon>Thermoanaerobacterales</taxon>
        <taxon>Thermoanaerobacteraceae</taxon>
        <taxon>Thermodesulfitimonas</taxon>
    </lineage>
</organism>
<evidence type="ECO:0000313" key="3">
    <source>
        <dbReference type="Proteomes" id="UP000282654"/>
    </source>
</evidence>
<dbReference type="AlphaFoldDB" id="A0A3N5BVK7"/>
<dbReference type="InterPro" id="IPR029060">
    <property type="entry name" value="PIN-like_dom_sf"/>
</dbReference>
<dbReference type="PANTHER" id="PTHR34610">
    <property type="entry name" value="SSL7007 PROTEIN"/>
    <property type="match status" value="1"/>
</dbReference>
<dbReference type="InterPro" id="IPR002850">
    <property type="entry name" value="PIN_toxin-like"/>
</dbReference>
<dbReference type="EMBL" id="RKRE01000001">
    <property type="protein sequence ID" value="RPF49935.1"/>
    <property type="molecule type" value="Genomic_DNA"/>
</dbReference>
<dbReference type="PANTHER" id="PTHR34610:SF3">
    <property type="entry name" value="SSL7007 PROTEIN"/>
    <property type="match status" value="1"/>
</dbReference>
<comment type="caution">
    <text evidence="2">The sequence shown here is derived from an EMBL/GenBank/DDBJ whole genome shotgun (WGS) entry which is preliminary data.</text>
</comment>
<keyword evidence="3" id="KW-1185">Reference proteome</keyword>